<dbReference type="Gene3D" id="2.30.42.10">
    <property type="match status" value="1"/>
</dbReference>
<feature type="non-terminal residue" evidence="1">
    <location>
        <position position="100"/>
    </location>
</feature>
<dbReference type="SUPFAM" id="SSF50156">
    <property type="entry name" value="PDZ domain-like"/>
    <property type="match status" value="1"/>
</dbReference>
<evidence type="ECO:0000313" key="2">
    <source>
        <dbReference type="Proteomes" id="UP000280417"/>
    </source>
</evidence>
<evidence type="ECO:0000313" key="1">
    <source>
        <dbReference type="EMBL" id="RLE12890.1"/>
    </source>
</evidence>
<evidence type="ECO:0008006" key="3">
    <source>
        <dbReference type="Google" id="ProtNLM"/>
    </source>
</evidence>
<name>A0A662DAW7_UNCAE</name>
<proteinExistence type="predicted"/>
<reference evidence="1 2" key="1">
    <citation type="submission" date="2018-06" db="EMBL/GenBank/DDBJ databases">
        <title>Extensive metabolic versatility and redundancy in microbially diverse, dynamic hydrothermal sediments.</title>
        <authorList>
            <person name="Dombrowski N."/>
            <person name="Teske A."/>
            <person name="Baker B.J."/>
        </authorList>
    </citation>
    <scope>NUCLEOTIDE SEQUENCE [LARGE SCALE GENOMIC DNA]</scope>
    <source>
        <strain evidence="1">B3_G15</strain>
    </source>
</reference>
<dbReference type="AlphaFoldDB" id="A0A662DAW7"/>
<comment type="caution">
    <text evidence="1">The sequence shown here is derived from an EMBL/GenBank/DDBJ whole genome shotgun (WGS) entry which is preliminary data.</text>
</comment>
<gene>
    <name evidence="1" type="ORF">DRJ04_05315</name>
</gene>
<dbReference type="InterPro" id="IPR036034">
    <property type="entry name" value="PDZ_sf"/>
</dbReference>
<dbReference type="Proteomes" id="UP000280417">
    <property type="component" value="Unassembled WGS sequence"/>
</dbReference>
<sequence>MLNYWRVVILATIVFGSILAIGMKAYPYGRNGVEIAYIAKDSPARGVLEQGMIITQLNDKQVKNVESWNKMISNISGNITLIANGKRYTLNVNESLGIYV</sequence>
<dbReference type="EMBL" id="QMQA01000131">
    <property type="protein sequence ID" value="RLE12890.1"/>
    <property type="molecule type" value="Genomic_DNA"/>
</dbReference>
<protein>
    <recommendedName>
        <fullName evidence="3">PDZ domain-containing protein</fullName>
    </recommendedName>
</protein>
<organism evidence="1 2">
    <name type="scientific">Aerophobetes bacterium</name>
    <dbReference type="NCBI Taxonomy" id="2030807"/>
    <lineage>
        <taxon>Bacteria</taxon>
        <taxon>Candidatus Aerophobota</taxon>
    </lineage>
</organism>
<accession>A0A662DAW7</accession>